<evidence type="ECO:0000313" key="1">
    <source>
        <dbReference type="EMBL" id="RNA66903.1"/>
    </source>
</evidence>
<organism evidence="1 2">
    <name type="scientific">Alteribacter keqinensis</name>
    <dbReference type="NCBI Taxonomy" id="2483800"/>
    <lineage>
        <taxon>Bacteria</taxon>
        <taxon>Bacillati</taxon>
        <taxon>Bacillota</taxon>
        <taxon>Bacilli</taxon>
        <taxon>Bacillales</taxon>
        <taxon>Bacillaceae</taxon>
        <taxon>Alteribacter</taxon>
    </lineage>
</organism>
<dbReference type="GO" id="GO:0016740">
    <property type="term" value="F:transferase activity"/>
    <property type="evidence" value="ECO:0007669"/>
    <property type="project" value="UniProtKB-KW"/>
</dbReference>
<keyword evidence="1" id="KW-0808">Transferase</keyword>
<gene>
    <name evidence="1" type="ORF">EBO34_17015</name>
</gene>
<dbReference type="AlphaFoldDB" id="A0A3M7TMN9"/>
<evidence type="ECO:0000313" key="2">
    <source>
        <dbReference type="Proteomes" id="UP000278746"/>
    </source>
</evidence>
<reference evidence="1 2" key="1">
    <citation type="submission" date="2018-10" db="EMBL/GenBank/DDBJ databases">
        <title>Bacillus Keqinensis sp. nov., a moderately halophilic bacterium isolated from a saline-alkaline lake.</title>
        <authorList>
            <person name="Wang H."/>
        </authorList>
    </citation>
    <scope>NUCLEOTIDE SEQUENCE [LARGE SCALE GENOMIC DNA]</scope>
    <source>
        <strain evidence="1 2">KQ-3</strain>
    </source>
</reference>
<dbReference type="Gene3D" id="3.40.630.30">
    <property type="match status" value="1"/>
</dbReference>
<protein>
    <submittedName>
        <fullName evidence="1">N-acetyltransferase</fullName>
    </submittedName>
</protein>
<proteinExistence type="predicted"/>
<dbReference type="SUPFAM" id="SSF55729">
    <property type="entry name" value="Acyl-CoA N-acyltransferases (Nat)"/>
    <property type="match status" value="1"/>
</dbReference>
<dbReference type="OrthoDB" id="2863784at2"/>
<dbReference type="RefSeq" id="WP_122900808.1">
    <property type="nucleotide sequence ID" value="NZ_RHIB01000003.1"/>
</dbReference>
<keyword evidence="2" id="KW-1185">Reference proteome</keyword>
<dbReference type="EMBL" id="RHIB01000003">
    <property type="protein sequence ID" value="RNA66903.1"/>
    <property type="molecule type" value="Genomic_DNA"/>
</dbReference>
<comment type="caution">
    <text evidence="1">The sequence shown here is derived from an EMBL/GenBank/DDBJ whole genome shotgun (WGS) entry which is preliminary data.</text>
</comment>
<sequence length="178" mass="20897">MYKKNLEKLEHLKAALENNRYYQQPVIHHTAKKEPVLLSVFTSSHSTVFYLFTLTGKDYYQRHQMTVRIRGNTLYIIKMEFLNDDQYRKGYGCLLLEIAEEYAREYEIKKIVSHFSSEDIHNYNRNVAFYKKNDFSVYGLEAVKKIKIHKGNGSAEVKNPASVSMMEESKEIKEVPAD</sequence>
<accession>A0A3M7TMN9</accession>
<dbReference type="Proteomes" id="UP000278746">
    <property type="component" value="Unassembled WGS sequence"/>
</dbReference>
<name>A0A3M7TMN9_9BACI</name>
<dbReference type="InterPro" id="IPR016181">
    <property type="entry name" value="Acyl_CoA_acyltransferase"/>
</dbReference>